<dbReference type="PANTHER" id="PTHR11496">
    <property type="entry name" value="ALCOHOL DEHYDROGENASE"/>
    <property type="match status" value="1"/>
</dbReference>
<dbReference type="SUPFAM" id="SSF56796">
    <property type="entry name" value="Dehydroquinate synthase-like"/>
    <property type="match status" value="1"/>
</dbReference>
<evidence type="ECO:0000256" key="1">
    <source>
        <dbReference type="ARBA" id="ARBA00023002"/>
    </source>
</evidence>
<accession>A0A3G2R3N7</accession>
<evidence type="ECO:0000313" key="5">
    <source>
        <dbReference type="Proteomes" id="UP000280960"/>
    </source>
</evidence>
<sequence>MNFEFFMPTRLVFGPGKVKEVGTYVKFIGKKALIVTGRSSAKKTGHLDMVTKSLEQEGIKWLAFDEVEPNPFTTTVERGANLARENHVDVVIGLGGGSAMDTAKGIAFMALNEGHVADYIAGKQGGDVLPIVLITTTAGTGSEANNYAVFTNPETKVKKSLKSPKTYARVSIIDPELMLTVPKKVTASTGIDVFFHAMEAYVGRRSQPFTDALALEAIRLVAESLKGAYEHGEDIQYRERMAWANTLAGVAINLSGTCGIHGMGHPLSGIYDVPHGESLAAVSLAFMRFNIFEAPGKFAKVAEALGVDVRGLTLSEAAEKSIEALRDLMDRVGLPKKISAFGITEKDIDTLAEHAYTKMTHNLEASPRVPTMDDVKRMYMESL</sequence>
<organism evidence="4 5">
    <name type="scientific">Biomaibacter acetigenes</name>
    <dbReference type="NCBI Taxonomy" id="2316383"/>
    <lineage>
        <taxon>Bacteria</taxon>
        <taxon>Bacillati</taxon>
        <taxon>Bacillota</taxon>
        <taxon>Clostridia</taxon>
        <taxon>Thermosediminibacterales</taxon>
        <taxon>Tepidanaerobacteraceae</taxon>
        <taxon>Biomaibacter</taxon>
    </lineage>
</organism>
<evidence type="ECO:0000313" key="4">
    <source>
        <dbReference type="EMBL" id="AYO29557.1"/>
    </source>
</evidence>
<feature type="domain" description="Alcohol dehydrogenase iron-type/glycerol dehydrogenase GldA" evidence="2">
    <location>
        <begin position="8"/>
        <end position="175"/>
    </location>
</feature>
<proteinExistence type="predicted"/>
<protein>
    <submittedName>
        <fullName evidence="4">Iron-containing alcohol dehydrogenase</fullName>
    </submittedName>
</protein>
<keyword evidence="5" id="KW-1185">Reference proteome</keyword>
<reference evidence="4 5" key="1">
    <citation type="submission" date="2018-10" db="EMBL/GenBank/DDBJ databases">
        <authorList>
            <person name="Zhang X."/>
        </authorList>
    </citation>
    <scope>NUCLEOTIDE SEQUENCE [LARGE SCALE GENOMIC DNA]</scope>
    <source>
        <strain evidence="4 5">SK-G1</strain>
    </source>
</reference>
<dbReference type="FunFam" id="1.20.1090.10:FF:000001">
    <property type="entry name" value="Aldehyde-alcohol dehydrogenase"/>
    <property type="match status" value="1"/>
</dbReference>
<name>A0A3G2R3N7_9FIRM</name>
<dbReference type="PANTHER" id="PTHR11496:SF104">
    <property type="entry name" value="3-DEOXY-ALPHA-D-MANNO-OCTULOSONATE 8-OXIDASE"/>
    <property type="match status" value="1"/>
</dbReference>
<dbReference type="PROSITE" id="PS00913">
    <property type="entry name" value="ADH_IRON_1"/>
    <property type="match status" value="1"/>
</dbReference>
<dbReference type="InterPro" id="IPR018211">
    <property type="entry name" value="ADH_Fe_CS"/>
</dbReference>
<dbReference type="KEGG" id="bacg:D2962_02085"/>
<dbReference type="AlphaFoldDB" id="A0A3G2R3N7"/>
<dbReference type="InterPro" id="IPR056798">
    <property type="entry name" value="ADH_Fe_C"/>
</dbReference>
<dbReference type="Pfam" id="PF25137">
    <property type="entry name" value="ADH_Fe_C"/>
    <property type="match status" value="1"/>
</dbReference>
<dbReference type="InterPro" id="IPR001670">
    <property type="entry name" value="ADH_Fe/GldA"/>
</dbReference>
<feature type="domain" description="Fe-containing alcohol dehydrogenase-like C-terminal" evidence="3">
    <location>
        <begin position="186"/>
        <end position="381"/>
    </location>
</feature>
<dbReference type="RefSeq" id="WP_122013963.1">
    <property type="nucleotide sequence ID" value="NZ_CP033169.1"/>
</dbReference>
<dbReference type="GO" id="GO:0004022">
    <property type="term" value="F:alcohol dehydrogenase (NAD+) activity"/>
    <property type="evidence" value="ECO:0007669"/>
    <property type="project" value="TreeGrafter"/>
</dbReference>
<dbReference type="EMBL" id="CP033169">
    <property type="protein sequence ID" value="AYO29557.1"/>
    <property type="molecule type" value="Genomic_DNA"/>
</dbReference>
<dbReference type="Gene3D" id="1.20.1090.10">
    <property type="entry name" value="Dehydroquinate synthase-like - alpha domain"/>
    <property type="match status" value="1"/>
</dbReference>
<dbReference type="InterPro" id="IPR039697">
    <property type="entry name" value="Alcohol_dehydrogenase_Fe"/>
</dbReference>
<dbReference type="GO" id="GO:0046872">
    <property type="term" value="F:metal ion binding"/>
    <property type="evidence" value="ECO:0007669"/>
    <property type="project" value="InterPro"/>
</dbReference>
<keyword evidence="1" id="KW-0560">Oxidoreductase</keyword>
<dbReference type="FunFam" id="3.40.50.1970:FF:000003">
    <property type="entry name" value="Alcohol dehydrogenase, iron-containing"/>
    <property type="match status" value="1"/>
</dbReference>
<dbReference type="Proteomes" id="UP000280960">
    <property type="component" value="Chromosome"/>
</dbReference>
<dbReference type="CDD" id="cd08185">
    <property type="entry name" value="Fe-ADH-like"/>
    <property type="match status" value="1"/>
</dbReference>
<dbReference type="Gene3D" id="3.40.50.1970">
    <property type="match status" value="1"/>
</dbReference>
<gene>
    <name evidence="4" type="ORF">D2962_02085</name>
</gene>
<evidence type="ECO:0000259" key="3">
    <source>
        <dbReference type="Pfam" id="PF25137"/>
    </source>
</evidence>
<evidence type="ECO:0000259" key="2">
    <source>
        <dbReference type="Pfam" id="PF00465"/>
    </source>
</evidence>
<dbReference type="Pfam" id="PF00465">
    <property type="entry name" value="Fe-ADH"/>
    <property type="match status" value="1"/>
</dbReference>